<feature type="domain" description="HTH tetR-type" evidence="3">
    <location>
        <begin position="10"/>
        <end position="70"/>
    </location>
</feature>
<dbReference type="PANTHER" id="PTHR30055:SF224">
    <property type="entry name" value="TRANSCRIPTIONAL REGULATOR TETR FAMILY"/>
    <property type="match status" value="1"/>
</dbReference>
<keyword evidence="1 2" id="KW-0238">DNA-binding</keyword>
<dbReference type="Pfam" id="PF14246">
    <property type="entry name" value="TetR_C_7"/>
    <property type="match status" value="1"/>
</dbReference>
<organism evidence="4 5">
    <name type="scientific">Shewanella electrodiphila</name>
    <dbReference type="NCBI Taxonomy" id="934143"/>
    <lineage>
        <taxon>Bacteria</taxon>
        <taxon>Pseudomonadati</taxon>
        <taxon>Pseudomonadota</taxon>
        <taxon>Gammaproteobacteria</taxon>
        <taxon>Alteromonadales</taxon>
        <taxon>Shewanellaceae</taxon>
        <taxon>Shewanella</taxon>
    </lineage>
</organism>
<evidence type="ECO:0000313" key="4">
    <source>
        <dbReference type="EMBL" id="MCL1047325.1"/>
    </source>
</evidence>
<dbReference type="Gene3D" id="1.10.10.60">
    <property type="entry name" value="Homeodomain-like"/>
    <property type="match status" value="1"/>
</dbReference>
<dbReference type="EMBL" id="JAKIKU010000013">
    <property type="protein sequence ID" value="MCL1047325.1"/>
    <property type="molecule type" value="Genomic_DNA"/>
</dbReference>
<feature type="DNA-binding region" description="H-T-H motif" evidence="2">
    <location>
        <begin position="33"/>
        <end position="52"/>
    </location>
</feature>
<dbReference type="PANTHER" id="PTHR30055">
    <property type="entry name" value="HTH-TYPE TRANSCRIPTIONAL REGULATOR RUTR"/>
    <property type="match status" value="1"/>
</dbReference>
<proteinExistence type="predicted"/>
<dbReference type="InterPro" id="IPR001647">
    <property type="entry name" value="HTH_TetR"/>
</dbReference>
<accession>A0ABT0KTZ4</accession>
<gene>
    <name evidence="4" type="ORF">L2737_18660</name>
</gene>
<dbReference type="Proteomes" id="UP001202134">
    <property type="component" value="Unassembled WGS sequence"/>
</dbReference>
<dbReference type="RefSeq" id="WP_229370567.1">
    <property type="nucleotide sequence ID" value="NZ_JAKIKU010000013.1"/>
</dbReference>
<dbReference type="InterPro" id="IPR039536">
    <property type="entry name" value="TetR_C_Proteobacteria"/>
</dbReference>
<comment type="caution">
    <text evidence="4">The sequence shown here is derived from an EMBL/GenBank/DDBJ whole genome shotgun (WGS) entry which is preliminary data.</text>
</comment>
<keyword evidence="5" id="KW-1185">Reference proteome</keyword>
<evidence type="ECO:0000256" key="1">
    <source>
        <dbReference type="ARBA" id="ARBA00023125"/>
    </source>
</evidence>
<dbReference type="SUPFAM" id="SSF46689">
    <property type="entry name" value="Homeodomain-like"/>
    <property type="match status" value="1"/>
</dbReference>
<dbReference type="InterPro" id="IPR050109">
    <property type="entry name" value="HTH-type_TetR-like_transc_reg"/>
</dbReference>
<dbReference type="InterPro" id="IPR009057">
    <property type="entry name" value="Homeodomain-like_sf"/>
</dbReference>
<sequence length="206" mass="23755">MTTEKMTLSQKKRIAIIEAAKITFTEFGVAATSMDKLAEVAKVSKRTVYNHFETKEAIVMTLMADLWERSINHNVAKYQLDVPLHQQLTDLVLTEINFINSNEYIELTRMAMGHFFYCPQEMNQELMRVKNQEGATLRWIRAAMADGKLEIKDENVALMQIHSLIKGPCFWPQVLQFSKQLTEAELQEIASEVALMFLCRYETKPS</sequence>
<dbReference type="PROSITE" id="PS01081">
    <property type="entry name" value="HTH_TETR_1"/>
    <property type="match status" value="1"/>
</dbReference>
<evidence type="ECO:0000313" key="5">
    <source>
        <dbReference type="Proteomes" id="UP001202134"/>
    </source>
</evidence>
<reference evidence="4 5" key="1">
    <citation type="submission" date="2022-01" db="EMBL/GenBank/DDBJ databases">
        <title>Whole genome-based taxonomy of the Shewanellaceae.</title>
        <authorList>
            <person name="Martin-Rodriguez A.J."/>
        </authorList>
    </citation>
    <scope>NUCLEOTIDE SEQUENCE [LARGE SCALE GENOMIC DNA]</scope>
    <source>
        <strain evidence="4 5">DSM 24955</strain>
    </source>
</reference>
<dbReference type="Gene3D" id="1.10.357.10">
    <property type="entry name" value="Tetracycline Repressor, domain 2"/>
    <property type="match status" value="1"/>
</dbReference>
<dbReference type="Pfam" id="PF00440">
    <property type="entry name" value="TetR_N"/>
    <property type="match status" value="1"/>
</dbReference>
<dbReference type="PRINTS" id="PR00455">
    <property type="entry name" value="HTHTETR"/>
</dbReference>
<evidence type="ECO:0000259" key="3">
    <source>
        <dbReference type="PROSITE" id="PS50977"/>
    </source>
</evidence>
<protein>
    <submittedName>
        <fullName evidence="4">TetR/AcrR family transcriptional regulator</fullName>
    </submittedName>
</protein>
<dbReference type="InterPro" id="IPR023772">
    <property type="entry name" value="DNA-bd_HTH_TetR-type_CS"/>
</dbReference>
<evidence type="ECO:0000256" key="2">
    <source>
        <dbReference type="PROSITE-ProRule" id="PRU00335"/>
    </source>
</evidence>
<name>A0ABT0KTZ4_9GAMM</name>
<dbReference type="PROSITE" id="PS50977">
    <property type="entry name" value="HTH_TETR_2"/>
    <property type="match status" value="1"/>
</dbReference>